<protein>
    <submittedName>
        <fullName evidence="5">Ureidoglycolate hydrolase</fullName>
    </submittedName>
</protein>
<dbReference type="SUPFAM" id="SSF51182">
    <property type="entry name" value="RmlC-like cupins"/>
    <property type="match status" value="1"/>
</dbReference>
<dbReference type="EMBL" id="NXIE01000005">
    <property type="protein sequence ID" value="RXK11823.1"/>
    <property type="molecule type" value="Genomic_DNA"/>
</dbReference>
<comment type="catalytic activity">
    <reaction evidence="4">
        <text>(S)-ureidoglycolate = urea + glyoxylate</text>
        <dbReference type="Rhea" id="RHEA:11304"/>
        <dbReference type="ChEBI" id="CHEBI:16199"/>
        <dbReference type="ChEBI" id="CHEBI:36655"/>
        <dbReference type="ChEBI" id="CHEBI:57296"/>
        <dbReference type="EC" id="4.3.2.3"/>
    </reaction>
</comment>
<comment type="subunit">
    <text evidence="1">Homodimer.</text>
</comment>
<dbReference type="OrthoDB" id="9804602at2"/>
<evidence type="ECO:0000256" key="4">
    <source>
        <dbReference type="ARBA" id="ARBA00047684"/>
    </source>
</evidence>
<dbReference type="InterPro" id="IPR047233">
    <property type="entry name" value="UAH_cupin"/>
</dbReference>
<evidence type="ECO:0000313" key="6">
    <source>
        <dbReference type="Proteomes" id="UP000289718"/>
    </source>
</evidence>
<keyword evidence="6" id="KW-1185">Reference proteome</keyword>
<evidence type="ECO:0000256" key="1">
    <source>
        <dbReference type="ARBA" id="ARBA00011738"/>
    </source>
</evidence>
<dbReference type="InterPro" id="IPR024060">
    <property type="entry name" value="Ureidoglycolate_lyase_dom_sf"/>
</dbReference>
<evidence type="ECO:0000256" key="2">
    <source>
        <dbReference type="ARBA" id="ARBA00022631"/>
    </source>
</evidence>
<dbReference type="InterPro" id="IPR007247">
    <property type="entry name" value="Ureidogly_lyase"/>
</dbReference>
<dbReference type="GO" id="GO:0004848">
    <property type="term" value="F:ureidoglycolate hydrolase activity"/>
    <property type="evidence" value="ECO:0007669"/>
    <property type="project" value="InterPro"/>
</dbReference>
<dbReference type="RefSeq" id="WP_129062276.1">
    <property type="nucleotide sequence ID" value="NZ_NXIE01000005.1"/>
</dbReference>
<dbReference type="PIRSF" id="PIRSF017306">
    <property type="entry name" value="Ureidogly_hydro"/>
    <property type="match status" value="1"/>
</dbReference>
<proteinExistence type="predicted"/>
<dbReference type="Gene3D" id="2.60.120.480">
    <property type="entry name" value="Ureidoglycolate hydrolase"/>
    <property type="match status" value="1"/>
</dbReference>
<reference evidence="5 6" key="1">
    <citation type="submission" date="2017-09" db="EMBL/GenBank/DDBJ databases">
        <title>Genomics of the genus Arcobacter.</title>
        <authorList>
            <person name="Perez-Cataluna A."/>
            <person name="Figueras M.J."/>
            <person name="Salas-Masso N."/>
        </authorList>
    </citation>
    <scope>NUCLEOTIDE SEQUENCE [LARGE SCALE GENOMIC DNA]</scope>
    <source>
        <strain evidence="5 6">F156-34</strain>
    </source>
</reference>
<dbReference type="PANTHER" id="PTHR21221:SF1">
    <property type="entry name" value="UREIDOGLYCOLATE LYASE"/>
    <property type="match status" value="1"/>
</dbReference>
<dbReference type="GO" id="GO:0006144">
    <property type="term" value="P:purine nucleobase metabolic process"/>
    <property type="evidence" value="ECO:0007669"/>
    <property type="project" value="UniProtKB-KW"/>
</dbReference>
<sequence length="172" mass="20211">MRVELKPKSLTQEAFKKFGEVVEFENRDSKIINNGYAQKFYELCTMDANEKGGRSTLHIYIGKSREFPLHIDMLEKHPFFSQTFMPRSKEPFLCVVALGDEKPDLSTIEVFVTNGEQGVYYNRGIWHFPLICLKDKEQFIVIDRADNKTEEQKIVECIEYDLKKESIYLLKR</sequence>
<dbReference type="AlphaFoldDB" id="A0A4V1M116"/>
<keyword evidence="5" id="KW-0378">Hydrolase</keyword>
<name>A0A4V1M116_9BACT</name>
<dbReference type="GO" id="GO:0000256">
    <property type="term" value="P:allantoin catabolic process"/>
    <property type="evidence" value="ECO:0007669"/>
    <property type="project" value="InterPro"/>
</dbReference>
<keyword evidence="3" id="KW-0456">Lyase</keyword>
<keyword evidence="2" id="KW-0659">Purine metabolism</keyword>
<dbReference type="InterPro" id="IPR011051">
    <property type="entry name" value="RmlC_Cupin_sf"/>
</dbReference>
<dbReference type="Proteomes" id="UP000289718">
    <property type="component" value="Unassembled WGS sequence"/>
</dbReference>
<dbReference type="PANTHER" id="PTHR21221">
    <property type="entry name" value="UREIDOGLYCOLATE HYDROLASE"/>
    <property type="match status" value="1"/>
</dbReference>
<accession>A0A4V1M116</accession>
<evidence type="ECO:0000313" key="5">
    <source>
        <dbReference type="EMBL" id="RXK11823.1"/>
    </source>
</evidence>
<comment type="caution">
    <text evidence="5">The sequence shown here is derived from an EMBL/GenBank/DDBJ whole genome shotgun (WGS) entry which is preliminary data.</text>
</comment>
<evidence type="ECO:0000256" key="3">
    <source>
        <dbReference type="ARBA" id="ARBA00023239"/>
    </source>
</evidence>
<dbReference type="CDD" id="cd20298">
    <property type="entry name" value="cupin_UAH"/>
    <property type="match status" value="1"/>
</dbReference>
<dbReference type="Pfam" id="PF04115">
    <property type="entry name" value="Ureidogly_lyase"/>
    <property type="match status" value="1"/>
</dbReference>
<dbReference type="GO" id="GO:0050385">
    <property type="term" value="F:ureidoglycolate lyase activity"/>
    <property type="evidence" value="ECO:0007669"/>
    <property type="project" value="UniProtKB-EC"/>
</dbReference>
<organism evidence="5 6">
    <name type="scientific">Halarcobacter mediterraneus</name>
    <dbReference type="NCBI Taxonomy" id="2023153"/>
    <lineage>
        <taxon>Bacteria</taxon>
        <taxon>Pseudomonadati</taxon>
        <taxon>Campylobacterota</taxon>
        <taxon>Epsilonproteobacteria</taxon>
        <taxon>Campylobacterales</taxon>
        <taxon>Arcobacteraceae</taxon>
        <taxon>Halarcobacter</taxon>
    </lineage>
</organism>
<gene>
    <name evidence="5" type="ORF">CP965_11620</name>
</gene>